<dbReference type="GeneID" id="9698082"/>
<dbReference type="Proteomes" id="UP000002313">
    <property type="component" value="Chromosome VII"/>
</dbReference>
<dbReference type="RefSeq" id="XP_003073263.2">
    <property type="nucleotide sequence ID" value="XM_003073217.2"/>
</dbReference>
<accession>E0S868</accession>
<keyword evidence="2" id="KW-1185">Reference proteome</keyword>
<dbReference type="HOGENOM" id="CLU_153332_0_0_1"/>
<dbReference type="OrthoDB" id="2191937at2759"/>
<name>E0S868_ENCIT</name>
<reference evidence="1 2" key="2">
    <citation type="journal article" date="2012" name="Proc. Natl. Acad. Sci. U.S.A.">
        <title>Gain and loss of multiple functionally related, horizontally transferred genes in the reduced genomes of two microsporidian parasites.</title>
        <authorList>
            <person name="Pombert J.-F."/>
            <person name="Selman M."/>
            <person name="Burki F."/>
            <person name="Bardell F.T."/>
            <person name="Farinelli L."/>
            <person name="Solter L.F."/>
            <person name="Whitman D.W."/>
            <person name="Weiss L.M."/>
            <person name="Corradi N."/>
            <person name="Keeling P.J."/>
        </authorList>
    </citation>
    <scope>NUCLEOTIDE SEQUENCE [LARGE SCALE GENOMIC DNA]</scope>
    <source>
        <strain evidence="1 2">ATCC 50506</strain>
    </source>
</reference>
<evidence type="ECO:0000313" key="2">
    <source>
        <dbReference type="Proteomes" id="UP000002313"/>
    </source>
</evidence>
<organism evidence="1 2">
    <name type="scientific">Encephalitozoon intestinalis (strain ATCC 50506)</name>
    <name type="common">Microsporidian parasite</name>
    <name type="synonym">Septata intestinalis</name>
    <dbReference type="NCBI Taxonomy" id="876142"/>
    <lineage>
        <taxon>Eukaryota</taxon>
        <taxon>Fungi</taxon>
        <taxon>Fungi incertae sedis</taxon>
        <taxon>Microsporidia</taxon>
        <taxon>Unikaryonidae</taxon>
        <taxon>Encephalitozoon</taxon>
    </lineage>
</organism>
<evidence type="ECO:0000313" key="1">
    <source>
        <dbReference type="EMBL" id="ADM11903.2"/>
    </source>
</evidence>
<dbReference type="EMBL" id="CP001948">
    <property type="protein sequence ID" value="ADM11903.2"/>
    <property type="molecule type" value="Genomic_DNA"/>
</dbReference>
<dbReference type="AlphaFoldDB" id="E0S868"/>
<dbReference type="KEGG" id="ein:Eint_071400"/>
<dbReference type="VEuPathDB" id="MicrosporidiaDB:Eint_071400"/>
<gene>
    <name evidence="1" type="ORF">Eint_071400</name>
</gene>
<proteinExistence type="predicted"/>
<reference evidence="1 2" key="1">
    <citation type="journal article" date="2010" name="Nat. Commun.">
        <title>The complete sequence of the smallest known nuclear genome from the microsporidian Encephalitozoon intestinalis.</title>
        <authorList>
            <person name="Corradi N."/>
            <person name="Pombert J.-F."/>
            <person name="Farinelli L."/>
            <person name="Didier E.S."/>
            <person name="Keeling P.J."/>
        </authorList>
    </citation>
    <scope>NUCLEOTIDE SEQUENCE [LARGE SCALE GENOMIC DNA]</scope>
    <source>
        <strain evidence="1 2">ATCC 50506</strain>
    </source>
</reference>
<sequence length="110" mass="12402">MKDTMAIFKKNQKIYSTGAFDPLILDAVTGLREMARMAYGDELLYVEARGWVISSLFGVNDVVVILVSRGLDSKKLKHIYESYRVCEAYKDIGLMDILLRMYGKKAGAGR</sequence>
<protein>
    <submittedName>
        <fullName evidence="1">Uncharacterized protein</fullName>
    </submittedName>
</protein>